<organism evidence="2 3">
    <name type="scientific">Apatococcus lobatus</name>
    <dbReference type="NCBI Taxonomy" id="904363"/>
    <lineage>
        <taxon>Eukaryota</taxon>
        <taxon>Viridiplantae</taxon>
        <taxon>Chlorophyta</taxon>
        <taxon>core chlorophytes</taxon>
        <taxon>Trebouxiophyceae</taxon>
        <taxon>Chlorellales</taxon>
        <taxon>Chlorellaceae</taxon>
        <taxon>Apatococcus</taxon>
    </lineage>
</organism>
<proteinExistence type="predicted"/>
<dbReference type="AlphaFoldDB" id="A0AAW1QWP7"/>
<comment type="caution">
    <text evidence="2">The sequence shown here is derived from an EMBL/GenBank/DDBJ whole genome shotgun (WGS) entry which is preliminary data.</text>
</comment>
<evidence type="ECO:0000256" key="1">
    <source>
        <dbReference type="SAM" id="MobiDB-lite"/>
    </source>
</evidence>
<dbReference type="Proteomes" id="UP001438707">
    <property type="component" value="Unassembled WGS sequence"/>
</dbReference>
<feature type="region of interest" description="Disordered" evidence="1">
    <location>
        <begin position="240"/>
        <end position="261"/>
    </location>
</feature>
<name>A0AAW1QWP7_9CHLO</name>
<evidence type="ECO:0000313" key="2">
    <source>
        <dbReference type="EMBL" id="KAK9825945.1"/>
    </source>
</evidence>
<dbReference type="EMBL" id="JALJOS010000022">
    <property type="protein sequence ID" value="KAK9825945.1"/>
    <property type="molecule type" value="Genomic_DNA"/>
</dbReference>
<accession>A0AAW1QWP7</accession>
<sequence length="289" mass="30761">MAASAILQPLRPETMLRHTFEEHKILSDEIHRVALEQAYQHVLSKLDTPHKAASGKQLLSVHRGDMGKGAHPASILEAGQGAISSLEMEVEELGAQLDDVRKRVPAELAAQLAQALQHCRPLLFADTAAEASGAVDAVAGTRAHEDDILTSETHQAGEYPEGNQRLACHQDPGTASNAQDANLSAMMTLIKEPAPAVAALSPAPAALQSHLVAVAAQMPALRARLEETAARLQSLLETAPTEDVAGPSQAAPPGGKQQSSAGKCWLMSHLQSSKACQRYSKRRRMLTAR</sequence>
<evidence type="ECO:0000313" key="3">
    <source>
        <dbReference type="Proteomes" id="UP001438707"/>
    </source>
</evidence>
<reference evidence="2 3" key="1">
    <citation type="journal article" date="2024" name="Nat. Commun.">
        <title>Phylogenomics reveals the evolutionary origins of lichenization in chlorophyte algae.</title>
        <authorList>
            <person name="Puginier C."/>
            <person name="Libourel C."/>
            <person name="Otte J."/>
            <person name="Skaloud P."/>
            <person name="Haon M."/>
            <person name="Grisel S."/>
            <person name="Petersen M."/>
            <person name="Berrin J.G."/>
            <person name="Delaux P.M."/>
            <person name="Dal Grande F."/>
            <person name="Keller J."/>
        </authorList>
    </citation>
    <scope>NUCLEOTIDE SEQUENCE [LARGE SCALE GENOMIC DNA]</scope>
    <source>
        <strain evidence="2 3">SAG 2145</strain>
    </source>
</reference>
<gene>
    <name evidence="2" type="ORF">WJX74_000607</name>
</gene>
<protein>
    <submittedName>
        <fullName evidence="2">Uncharacterized protein</fullName>
    </submittedName>
</protein>
<keyword evidence="3" id="KW-1185">Reference proteome</keyword>